<feature type="transmembrane region" description="Helical" evidence="1">
    <location>
        <begin position="82"/>
        <end position="107"/>
    </location>
</feature>
<dbReference type="RefSeq" id="WP_077406943.1">
    <property type="nucleotide sequence ID" value="NZ_CP019650.1"/>
</dbReference>
<evidence type="ECO:0000313" key="3">
    <source>
        <dbReference type="Proteomes" id="UP000188219"/>
    </source>
</evidence>
<protein>
    <submittedName>
        <fullName evidence="2">Uncharacterized protein</fullName>
    </submittedName>
</protein>
<dbReference type="Proteomes" id="UP000188219">
    <property type="component" value="Chromosome"/>
</dbReference>
<keyword evidence="3" id="KW-1185">Reference proteome</keyword>
<evidence type="ECO:0000313" key="2">
    <source>
        <dbReference type="EMBL" id="AQQ68851.1"/>
    </source>
</evidence>
<dbReference type="OrthoDB" id="9845998at2"/>
<keyword evidence="1" id="KW-0812">Transmembrane</keyword>
<organism evidence="2 3">
    <name type="scientific">Microbulbifer agarilyticus</name>
    <dbReference type="NCBI Taxonomy" id="260552"/>
    <lineage>
        <taxon>Bacteria</taxon>
        <taxon>Pseudomonadati</taxon>
        <taxon>Pseudomonadota</taxon>
        <taxon>Gammaproteobacteria</taxon>
        <taxon>Cellvibrionales</taxon>
        <taxon>Microbulbiferaceae</taxon>
        <taxon>Microbulbifer</taxon>
    </lineage>
</organism>
<proteinExistence type="predicted"/>
<keyword evidence="1" id="KW-0472">Membrane</keyword>
<keyword evidence="1" id="KW-1133">Transmembrane helix</keyword>
<dbReference type="EMBL" id="CP019650">
    <property type="protein sequence ID" value="AQQ68851.1"/>
    <property type="molecule type" value="Genomic_DNA"/>
</dbReference>
<name>A0A1Q2M852_9GAMM</name>
<dbReference type="STRING" id="260552.Mag101_15335"/>
<gene>
    <name evidence="2" type="ORF">Mag101_15335</name>
</gene>
<reference evidence="2" key="1">
    <citation type="submission" date="2017-02" db="EMBL/GenBank/DDBJ databases">
        <title>Genome of Microbulbifer agarilyticus GP101.</title>
        <authorList>
            <person name="Jung J."/>
            <person name="Bae S.S."/>
            <person name="Baek K."/>
        </authorList>
    </citation>
    <scope>NUCLEOTIDE SEQUENCE [LARGE SCALE GENOMIC DNA]</scope>
    <source>
        <strain evidence="2">GP101</strain>
    </source>
</reference>
<dbReference type="KEGG" id="maga:Mag101_15335"/>
<feature type="transmembrane region" description="Helical" evidence="1">
    <location>
        <begin position="119"/>
        <end position="140"/>
    </location>
</feature>
<sequence>MTEAVGLGKHAGTKLDDDLWLDDHLFEIREKIVVRAKELLADANNQLTKAAALSEAAKEYAPGMRFPDAQQSSWRENILNQLSAVTLISALLAIVFGGIAFGISLAAEEGEPVPDVAGYIDLVKIFAGAVVGSTGAAVVANHTKHRGHR</sequence>
<evidence type="ECO:0000256" key="1">
    <source>
        <dbReference type="SAM" id="Phobius"/>
    </source>
</evidence>
<dbReference type="AlphaFoldDB" id="A0A1Q2M852"/>
<accession>A0A1Q2M852</accession>